<dbReference type="Proteomes" id="UP000054995">
    <property type="component" value="Unassembled WGS sequence"/>
</dbReference>
<keyword evidence="5" id="KW-1185">Reference proteome</keyword>
<comment type="caution">
    <text evidence="2">The sequence shown here is derived from an EMBL/GenBank/DDBJ whole genome shotgun (WGS) entry which is preliminary data.</text>
</comment>
<reference evidence="4 5" key="1">
    <citation type="submission" date="2015-01" db="EMBL/GenBank/DDBJ databases">
        <title>Evolution of Trichinella species and genotypes.</title>
        <authorList>
            <person name="Korhonen P.K."/>
            <person name="Edoardo P."/>
            <person name="Giuseppe L.R."/>
            <person name="Gasser R.B."/>
        </authorList>
    </citation>
    <scope>NUCLEOTIDE SEQUENCE [LARGE SCALE GENOMIC DNA]</scope>
    <source>
        <strain evidence="2">ISS176</strain>
        <strain evidence="1">ISS470</strain>
    </source>
</reference>
<evidence type="ECO:0000313" key="5">
    <source>
        <dbReference type="Proteomes" id="UP000054995"/>
    </source>
</evidence>
<accession>A0A0V1JBA6</accession>
<dbReference type="EMBL" id="JYDV01000112">
    <property type="protein sequence ID" value="KRZ32249.1"/>
    <property type="molecule type" value="Genomic_DNA"/>
</dbReference>
<name>A0A0V1JBA6_TRIPS</name>
<protein>
    <submittedName>
        <fullName evidence="2">Uncharacterized protein</fullName>
    </submittedName>
</protein>
<dbReference type="Proteomes" id="UP000054826">
    <property type="component" value="Unassembled WGS sequence"/>
</dbReference>
<organism evidence="2 4">
    <name type="scientific">Trichinella pseudospiralis</name>
    <name type="common">Parasitic roundworm</name>
    <dbReference type="NCBI Taxonomy" id="6337"/>
    <lineage>
        <taxon>Eukaryota</taxon>
        <taxon>Metazoa</taxon>
        <taxon>Ecdysozoa</taxon>
        <taxon>Nematoda</taxon>
        <taxon>Enoplea</taxon>
        <taxon>Dorylaimia</taxon>
        <taxon>Trichinellida</taxon>
        <taxon>Trichinellidae</taxon>
        <taxon>Trichinella</taxon>
    </lineage>
</organism>
<dbReference type="EMBL" id="JYDT01000084">
    <property type="protein sequence ID" value="KRY85732.1"/>
    <property type="molecule type" value="Genomic_DNA"/>
</dbReference>
<proteinExistence type="predicted"/>
<dbReference type="AlphaFoldDB" id="A0A0V1JBA6"/>
<evidence type="ECO:0000313" key="3">
    <source>
        <dbReference type="EMBL" id="KRZ32249.1"/>
    </source>
</evidence>
<dbReference type="EMBL" id="JYDV01000112">
    <property type="protein sequence ID" value="KRZ32248.1"/>
    <property type="molecule type" value="Genomic_DNA"/>
</dbReference>
<evidence type="ECO:0000313" key="2">
    <source>
        <dbReference type="EMBL" id="KRZ32248.1"/>
    </source>
</evidence>
<evidence type="ECO:0000313" key="4">
    <source>
        <dbReference type="Proteomes" id="UP000054826"/>
    </source>
</evidence>
<sequence>MNERLLHWQTTNGCSFFVIKYCIEKVSIDAKVCDFLGGCSLQSCVNVVRTFLTRRQTVQQDGTIREHLMAKSFPLFQT</sequence>
<evidence type="ECO:0000313" key="1">
    <source>
        <dbReference type="EMBL" id="KRY85732.1"/>
    </source>
</evidence>
<gene>
    <name evidence="2" type="ORF">T4C_13182</name>
    <name evidence="3" type="ORF">T4C_9965</name>
    <name evidence="1" type="ORF">T4D_418</name>
</gene>